<evidence type="ECO:0000259" key="2">
    <source>
        <dbReference type="Pfam" id="PF23324"/>
    </source>
</evidence>
<evidence type="ECO:0000313" key="3">
    <source>
        <dbReference type="EMBL" id="RVW39819.1"/>
    </source>
</evidence>
<name>A0A438DWG9_VITVI</name>
<dbReference type="EMBL" id="QGNW01001471">
    <property type="protein sequence ID" value="RVW39819.1"/>
    <property type="molecule type" value="Genomic_DNA"/>
</dbReference>
<protein>
    <recommendedName>
        <fullName evidence="2">DUF7086 domain-containing protein</fullName>
    </recommendedName>
</protein>
<dbReference type="Proteomes" id="UP000288805">
    <property type="component" value="Unassembled WGS sequence"/>
</dbReference>
<accession>A0A438DWG9</accession>
<feature type="domain" description="DUF7086" evidence="2">
    <location>
        <begin position="139"/>
        <end position="270"/>
    </location>
</feature>
<feature type="region of interest" description="Disordered" evidence="1">
    <location>
        <begin position="54"/>
        <end position="128"/>
    </location>
</feature>
<dbReference type="InterPro" id="IPR055513">
    <property type="entry name" value="DUF7086"/>
</dbReference>
<dbReference type="OrthoDB" id="1900495at2759"/>
<proteinExistence type="predicted"/>
<gene>
    <name evidence="3" type="ORF">CK203_074659</name>
</gene>
<sequence>MEDKDEELVRLKLAIRSASSPFPVLATTTVFSTYFSSSGATTFPSPPIFHLASTNSSLHPSSRRASTNPPHPSSRRASTNPPHPSSHRTSTSRQNVEGPLRPSQTRKSPMRILRPGKSETIPQPYPWATTRRAKVRSVSDLLSKGILKITGDVQCKRCEKRYQIEYNLQEKFTEVNTFITVNMDNMHDRAPQIWQSPILPNCRFCEQNNCVKPLLGKKRRINWLFLFLGQMLGCCKLAELKYFCKHTKSHRTGAKDRVLYLTYLGLLKQLDS</sequence>
<dbReference type="PANTHER" id="PTHR34272">
    <property type="entry name" value="EXPRESSED PROTEIN"/>
    <property type="match status" value="1"/>
</dbReference>
<evidence type="ECO:0000256" key="1">
    <source>
        <dbReference type="SAM" id="MobiDB-lite"/>
    </source>
</evidence>
<evidence type="ECO:0000313" key="4">
    <source>
        <dbReference type="Proteomes" id="UP000288805"/>
    </source>
</evidence>
<dbReference type="AlphaFoldDB" id="A0A438DWG9"/>
<reference evidence="3 4" key="1">
    <citation type="journal article" date="2018" name="PLoS Genet.">
        <title>Population sequencing reveals clonal diversity and ancestral inbreeding in the grapevine cultivar Chardonnay.</title>
        <authorList>
            <person name="Roach M.J."/>
            <person name="Johnson D.L."/>
            <person name="Bohlmann J."/>
            <person name="van Vuuren H.J."/>
            <person name="Jones S.J."/>
            <person name="Pretorius I.S."/>
            <person name="Schmidt S.A."/>
            <person name="Borneman A.R."/>
        </authorList>
    </citation>
    <scope>NUCLEOTIDE SEQUENCE [LARGE SCALE GENOMIC DNA]</scope>
    <source>
        <strain evidence="4">cv. Chardonnay</strain>
        <tissue evidence="3">Leaf</tissue>
    </source>
</reference>
<dbReference type="PANTHER" id="PTHR34272:SF1">
    <property type="entry name" value="EXPRESSED PROTEIN"/>
    <property type="match status" value="1"/>
</dbReference>
<dbReference type="Pfam" id="PF23324">
    <property type="entry name" value="DUF7086"/>
    <property type="match status" value="1"/>
</dbReference>
<feature type="compositionally biased region" description="Polar residues" evidence="1">
    <location>
        <begin position="54"/>
        <end position="68"/>
    </location>
</feature>
<comment type="caution">
    <text evidence="3">The sequence shown here is derived from an EMBL/GenBank/DDBJ whole genome shotgun (WGS) entry which is preliminary data.</text>
</comment>
<organism evidence="3 4">
    <name type="scientific">Vitis vinifera</name>
    <name type="common">Grape</name>
    <dbReference type="NCBI Taxonomy" id="29760"/>
    <lineage>
        <taxon>Eukaryota</taxon>
        <taxon>Viridiplantae</taxon>
        <taxon>Streptophyta</taxon>
        <taxon>Embryophyta</taxon>
        <taxon>Tracheophyta</taxon>
        <taxon>Spermatophyta</taxon>
        <taxon>Magnoliopsida</taxon>
        <taxon>eudicotyledons</taxon>
        <taxon>Gunneridae</taxon>
        <taxon>Pentapetalae</taxon>
        <taxon>rosids</taxon>
        <taxon>Vitales</taxon>
        <taxon>Vitaceae</taxon>
        <taxon>Viteae</taxon>
        <taxon>Vitis</taxon>
    </lineage>
</organism>